<proteinExistence type="predicted"/>
<keyword evidence="2" id="KW-0732">Signal</keyword>
<organism evidence="3 4">
    <name type="scientific">Chryseobacterium herbae</name>
    <dbReference type="NCBI Taxonomy" id="2976476"/>
    <lineage>
        <taxon>Bacteria</taxon>
        <taxon>Pseudomonadati</taxon>
        <taxon>Bacteroidota</taxon>
        <taxon>Flavobacteriia</taxon>
        <taxon>Flavobacteriales</taxon>
        <taxon>Weeksellaceae</taxon>
        <taxon>Chryseobacterium group</taxon>
        <taxon>Chryseobacterium</taxon>
    </lineage>
</organism>
<reference evidence="3 4" key="1">
    <citation type="submission" date="2022-09" db="EMBL/GenBank/DDBJ databases">
        <title>Chryseobacterium oleae sp.nov., isolated from the inter-root soil of Pyrola calliantha H. Andr. in Tibet.</title>
        <authorList>
            <person name="Li Z."/>
        </authorList>
    </citation>
    <scope>NUCLEOTIDE SEQUENCE [LARGE SCALE GENOMIC DNA]</scope>
    <source>
        <strain evidence="4">pc1-10</strain>
    </source>
</reference>
<keyword evidence="1" id="KW-0175">Coiled coil</keyword>
<feature type="signal peptide" evidence="2">
    <location>
        <begin position="1"/>
        <end position="18"/>
    </location>
</feature>
<evidence type="ECO:0000256" key="1">
    <source>
        <dbReference type="SAM" id="Coils"/>
    </source>
</evidence>
<comment type="caution">
    <text evidence="3">The sequence shown here is derived from an EMBL/GenBank/DDBJ whole genome shotgun (WGS) entry which is preliminary data.</text>
</comment>
<feature type="chain" id="PRO_5045916728" evidence="2">
    <location>
        <begin position="19"/>
        <end position="307"/>
    </location>
</feature>
<keyword evidence="4" id="KW-1185">Reference proteome</keyword>
<dbReference type="Proteomes" id="UP001525566">
    <property type="component" value="Unassembled WGS sequence"/>
</dbReference>
<dbReference type="RefSeq" id="WP_259839471.1">
    <property type="nucleotide sequence ID" value="NZ_JAOAMU010000004.1"/>
</dbReference>
<protein>
    <submittedName>
        <fullName evidence="3">Uncharacterized protein</fullName>
    </submittedName>
</protein>
<evidence type="ECO:0000313" key="3">
    <source>
        <dbReference type="EMBL" id="MCT2563104.1"/>
    </source>
</evidence>
<feature type="coiled-coil region" evidence="1">
    <location>
        <begin position="264"/>
        <end position="305"/>
    </location>
</feature>
<sequence length="307" mass="33971">MKIKLLSFALLASVLAFGQQQTFSDVTIQSYSPTLFLKRNTNDGGFTRGIQTQSLNGDKAWFFGDLHGSQWIVSKGDHTDPKLTIFDNGNTGIGTSDPNAKLHVVKENTNNQNVVIGKFVASGSTGGSAMISLGYHTTANLELNSGYTGSGFRYGNYGDFNIENDNNSASLGAINFVSNKKIQMAIMPNGNASLQGKFEAKEIKVTLTPTADFVFDEKYDLPKLEDVEKHIKEKKHLPEIASANVMEKEGVNVGEFQIKLLQKIEELTLYSIEQNKQIKNLQKENVLLKAQSEKIERQLEKLLSEKK</sequence>
<evidence type="ECO:0000256" key="2">
    <source>
        <dbReference type="SAM" id="SignalP"/>
    </source>
</evidence>
<gene>
    <name evidence="3" type="ORF">N0B48_14520</name>
</gene>
<dbReference type="EMBL" id="JAOAMU010000004">
    <property type="protein sequence ID" value="MCT2563104.1"/>
    <property type="molecule type" value="Genomic_DNA"/>
</dbReference>
<accession>A0ABT2IWA3</accession>
<name>A0ABT2IWA3_9FLAO</name>
<evidence type="ECO:0000313" key="4">
    <source>
        <dbReference type="Proteomes" id="UP001525566"/>
    </source>
</evidence>